<comment type="caution">
    <text evidence="1">The sequence shown here is derived from an EMBL/GenBank/DDBJ whole genome shotgun (WGS) entry which is preliminary data.</text>
</comment>
<dbReference type="PANTHER" id="PTHR42866:SF1">
    <property type="entry name" value="SPORE COAT POLYSACCHARIDE BIOSYNTHESIS PROTEIN SPSF"/>
    <property type="match status" value="1"/>
</dbReference>
<dbReference type="CDD" id="cd02518">
    <property type="entry name" value="GT2_SpsF"/>
    <property type="match status" value="1"/>
</dbReference>
<dbReference type="AlphaFoldDB" id="A0A1G2BM24"/>
<dbReference type="EMBL" id="MHKK01000015">
    <property type="protein sequence ID" value="OGY90213.1"/>
    <property type="molecule type" value="Genomic_DNA"/>
</dbReference>
<proteinExistence type="predicted"/>
<dbReference type="InterPro" id="IPR029044">
    <property type="entry name" value="Nucleotide-diphossugar_trans"/>
</dbReference>
<dbReference type="GO" id="GO:0005829">
    <property type="term" value="C:cytosol"/>
    <property type="evidence" value="ECO:0007669"/>
    <property type="project" value="TreeGrafter"/>
</dbReference>
<dbReference type="PANTHER" id="PTHR42866">
    <property type="entry name" value="3-DEOXY-MANNO-OCTULOSONATE CYTIDYLYLTRANSFERASE"/>
    <property type="match status" value="1"/>
</dbReference>
<name>A0A1G2BM24_9BACT</name>
<evidence type="ECO:0008006" key="3">
    <source>
        <dbReference type="Google" id="ProtNLM"/>
    </source>
</evidence>
<dbReference type="SUPFAM" id="SSF53448">
    <property type="entry name" value="Nucleotide-diphospho-sugar transferases"/>
    <property type="match status" value="1"/>
</dbReference>
<dbReference type="Gene3D" id="3.90.550.10">
    <property type="entry name" value="Spore Coat Polysaccharide Biosynthesis Protein SpsA, Chain A"/>
    <property type="match status" value="1"/>
</dbReference>
<accession>A0A1G2BM24</accession>
<dbReference type="Pfam" id="PF02348">
    <property type="entry name" value="CTP_transf_3"/>
    <property type="match status" value="1"/>
</dbReference>
<sequence>MRTGIIIQARMGSTRLPGKVMKLLAGKEILWHVVKRCQQSKLADEVIVATSDTPGDDIIEKFCAQHGFSCYRGSESDVLARFYDAAGKFKLDVVVRITSDCPLIDPIVIDESLRLFRTKKVDYLSNCLDRVFPRGLDTEVFSFQALERAHREAKEPFEREHVTPYITKHGTTAPYSVPAEYRGDFRLTIDEQIDYDLLKRVYSEFYRDDQHIIDVRQVIRFLWENPTLARLNADVVQKASIR</sequence>
<evidence type="ECO:0000313" key="2">
    <source>
        <dbReference type="Proteomes" id="UP000177817"/>
    </source>
</evidence>
<reference evidence="1 2" key="1">
    <citation type="journal article" date="2016" name="Nat. Commun.">
        <title>Thousands of microbial genomes shed light on interconnected biogeochemical processes in an aquifer system.</title>
        <authorList>
            <person name="Anantharaman K."/>
            <person name="Brown C.T."/>
            <person name="Hug L.A."/>
            <person name="Sharon I."/>
            <person name="Castelle C.J."/>
            <person name="Probst A.J."/>
            <person name="Thomas B.C."/>
            <person name="Singh A."/>
            <person name="Wilkins M.J."/>
            <person name="Karaoz U."/>
            <person name="Brodie E.L."/>
            <person name="Williams K.H."/>
            <person name="Hubbard S.S."/>
            <person name="Banfield J.F."/>
        </authorList>
    </citation>
    <scope>NUCLEOTIDE SEQUENCE [LARGE SCALE GENOMIC DNA]</scope>
</reference>
<organism evidence="1 2">
    <name type="scientific">Candidatus Komeilibacteria bacterium RIFCSPHIGHO2_01_FULL_52_14</name>
    <dbReference type="NCBI Taxonomy" id="1798549"/>
    <lineage>
        <taxon>Bacteria</taxon>
        <taxon>Candidatus Komeiliibacteriota</taxon>
    </lineage>
</organism>
<dbReference type="Proteomes" id="UP000177817">
    <property type="component" value="Unassembled WGS sequence"/>
</dbReference>
<protein>
    <recommendedName>
        <fullName evidence="3">Acylneuraminate cytidylyltransferase</fullName>
    </recommendedName>
</protein>
<evidence type="ECO:0000313" key="1">
    <source>
        <dbReference type="EMBL" id="OGY90213.1"/>
    </source>
</evidence>
<gene>
    <name evidence="1" type="ORF">A2677_04265</name>
</gene>
<dbReference type="InterPro" id="IPR003329">
    <property type="entry name" value="Cytidylyl_trans"/>
</dbReference>